<dbReference type="Pfam" id="PF13452">
    <property type="entry name" value="FAS1_DH_region"/>
    <property type="match status" value="1"/>
</dbReference>
<feature type="domain" description="ChsH2 rubredoxin-like zinc ribbon" evidence="2">
    <location>
        <begin position="183"/>
        <end position="217"/>
    </location>
</feature>
<dbReference type="AlphaFoldDB" id="A0A8J3ZG20"/>
<accession>A0A8J3ZG20</accession>
<dbReference type="Gene3D" id="3.10.129.10">
    <property type="entry name" value="Hotdog Thioesterase"/>
    <property type="match status" value="1"/>
</dbReference>
<evidence type="ECO:0000259" key="1">
    <source>
        <dbReference type="Pfam" id="PF01796"/>
    </source>
</evidence>
<dbReference type="Pfam" id="PF12172">
    <property type="entry name" value="zf-ChsH2"/>
    <property type="match status" value="1"/>
</dbReference>
<organism evidence="4 5">
    <name type="scientific">Virgisporangium aurantiacum</name>
    <dbReference type="NCBI Taxonomy" id="175570"/>
    <lineage>
        <taxon>Bacteria</taxon>
        <taxon>Bacillati</taxon>
        <taxon>Actinomycetota</taxon>
        <taxon>Actinomycetes</taxon>
        <taxon>Micromonosporales</taxon>
        <taxon>Micromonosporaceae</taxon>
        <taxon>Virgisporangium</taxon>
    </lineage>
</organism>
<keyword evidence="5" id="KW-1185">Reference proteome</keyword>
<proteinExistence type="predicted"/>
<dbReference type="Gene3D" id="6.10.30.10">
    <property type="match status" value="1"/>
</dbReference>
<dbReference type="Proteomes" id="UP000612585">
    <property type="component" value="Unassembled WGS sequence"/>
</dbReference>
<dbReference type="SUPFAM" id="SSF54637">
    <property type="entry name" value="Thioesterase/thiol ester dehydrase-isomerase"/>
    <property type="match status" value="1"/>
</dbReference>
<keyword evidence="4" id="KW-0238">DNA-binding</keyword>
<feature type="domain" description="ChsH2 C-terminal OB-fold" evidence="1">
    <location>
        <begin position="223"/>
        <end position="283"/>
    </location>
</feature>
<dbReference type="EMBL" id="BOPG01000058">
    <property type="protein sequence ID" value="GIJ60668.1"/>
    <property type="molecule type" value="Genomic_DNA"/>
</dbReference>
<dbReference type="PANTHER" id="PTHR34075">
    <property type="entry name" value="BLR3430 PROTEIN"/>
    <property type="match status" value="1"/>
</dbReference>
<dbReference type="InterPro" id="IPR012340">
    <property type="entry name" value="NA-bd_OB-fold"/>
</dbReference>
<feature type="domain" description="FAS1-like dehydratase" evidence="3">
    <location>
        <begin position="20"/>
        <end position="138"/>
    </location>
</feature>
<evidence type="ECO:0000313" key="5">
    <source>
        <dbReference type="Proteomes" id="UP000612585"/>
    </source>
</evidence>
<dbReference type="PANTHER" id="PTHR34075:SF5">
    <property type="entry name" value="BLR3430 PROTEIN"/>
    <property type="match status" value="1"/>
</dbReference>
<protein>
    <submittedName>
        <fullName evidence="4">DNA-binding protein</fullName>
    </submittedName>
</protein>
<sequence length="297" mass="32294">MDVADAARRIAATGESAPRVARDPVNLPMIHHWVDAMGDTNPVYEADGVAPPAMIQVWTMPGLHRPTGVTDPFAEMLAVLDEAGYTSIVATNSEQTYHRYLRHGEVIEVRTRLRDVVGPKKTALGEGYFVTTDSTWYSGTEPVGTMVFRVLKFRPQSAAPVPVAEPKPDVIRPVVSRDTAFFWAGTAVGELRIQRCGHCGRLRHPPGPACPACGALEPDFVIAAGTGEIYSYVVHRHPPVPGRELPIVVALVALTEGVRMVGEVRGAEPDEVRVGAPVRVEFVRVDDDLTLPAWRLA</sequence>
<dbReference type="InterPro" id="IPR052513">
    <property type="entry name" value="Thioester_dehydratase-like"/>
</dbReference>
<reference evidence="4" key="1">
    <citation type="submission" date="2021-01" db="EMBL/GenBank/DDBJ databases">
        <title>Whole genome shotgun sequence of Virgisporangium aurantiacum NBRC 16421.</title>
        <authorList>
            <person name="Komaki H."/>
            <person name="Tamura T."/>
        </authorList>
    </citation>
    <scope>NUCLEOTIDE SEQUENCE</scope>
    <source>
        <strain evidence="4">NBRC 16421</strain>
    </source>
</reference>
<dbReference type="InterPro" id="IPR002878">
    <property type="entry name" value="ChsH2_C"/>
</dbReference>
<dbReference type="GO" id="GO:0003677">
    <property type="term" value="F:DNA binding"/>
    <property type="evidence" value="ECO:0007669"/>
    <property type="project" value="UniProtKB-KW"/>
</dbReference>
<dbReference type="Pfam" id="PF01796">
    <property type="entry name" value="OB_ChsH2_C"/>
    <property type="match status" value="1"/>
</dbReference>
<evidence type="ECO:0000259" key="2">
    <source>
        <dbReference type="Pfam" id="PF12172"/>
    </source>
</evidence>
<evidence type="ECO:0000259" key="3">
    <source>
        <dbReference type="Pfam" id="PF13452"/>
    </source>
</evidence>
<dbReference type="InterPro" id="IPR022002">
    <property type="entry name" value="ChsH2_Znr"/>
</dbReference>
<dbReference type="InterPro" id="IPR039569">
    <property type="entry name" value="FAS1-like_DH_region"/>
</dbReference>
<name>A0A8J3ZG20_9ACTN</name>
<gene>
    <name evidence="4" type="ORF">Vau01_081840</name>
</gene>
<dbReference type="SUPFAM" id="SSF50249">
    <property type="entry name" value="Nucleic acid-binding proteins"/>
    <property type="match status" value="1"/>
</dbReference>
<evidence type="ECO:0000313" key="4">
    <source>
        <dbReference type="EMBL" id="GIJ60668.1"/>
    </source>
</evidence>
<comment type="caution">
    <text evidence="4">The sequence shown here is derived from an EMBL/GenBank/DDBJ whole genome shotgun (WGS) entry which is preliminary data.</text>
</comment>
<dbReference type="RefSeq" id="WP_204005197.1">
    <property type="nucleotide sequence ID" value="NZ_BOPG01000058.1"/>
</dbReference>
<dbReference type="InterPro" id="IPR029069">
    <property type="entry name" value="HotDog_dom_sf"/>
</dbReference>